<evidence type="ECO:0000313" key="2">
    <source>
        <dbReference type="EMBL" id="KAF6029238.1"/>
    </source>
</evidence>
<dbReference type="Proteomes" id="UP000593567">
    <property type="component" value="Unassembled WGS sequence"/>
</dbReference>
<reference evidence="2" key="1">
    <citation type="submission" date="2020-06" db="EMBL/GenBank/DDBJ databases">
        <title>Draft genome of Bugula neritina, a colonial animal packing powerful symbionts and potential medicines.</title>
        <authorList>
            <person name="Rayko M."/>
        </authorList>
    </citation>
    <scope>NUCLEOTIDE SEQUENCE [LARGE SCALE GENOMIC DNA]</scope>
    <source>
        <strain evidence="2">Kwan_BN1</strain>
    </source>
</reference>
<sequence length="285" mass="31245">MSCRVTLAASAGPSPAWLITIQVQPAKLSAVCTSISRTLTLPSACKDLKCEKFNGGTLRPYCLSIKGRGFKRMQIFFYNVEDRDEWYMLLNYDAISSRSATAATSPFKSQAMLTKTTIFHSQGVQMSSGDINENIYESIDSYRKKSSMICSRSSSTCSALSTGYGSVPEAPPPLPQRNSAEKLSHDSDNDLTTSTHSLYEEAENQPSASSGIGLLIDVSENVDPHFDSIPMPKYFGPKQPIRVEPCCYVSDYLVPHDKDCNNNITQGCSEPVYAKIIKSKSSKAI</sequence>
<comment type="caution">
    <text evidence="2">The sequence shown here is derived from an EMBL/GenBank/DDBJ whole genome shotgun (WGS) entry which is preliminary data.</text>
</comment>
<protein>
    <recommendedName>
        <fullName evidence="4">PH domain-containing protein</fullName>
    </recommendedName>
</protein>
<accession>A0A7J7JVA1</accession>
<name>A0A7J7JVA1_BUGNE</name>
<proteinExistence type="predicted"/>
<evidence type="ECO:0000256" key="1">
    <source>
        <dbReference type="SAM" id="MobiDB-lite"/>
    </source>
</evidence>
<feature type="compositionally biased region" description="Basic and acidic residues" evidence="1">
    <location>
        <begin position="179"/>
        <end position="188"/>
    </location>
</feature>
<dbReference type="AlphaFoldDB" id="A0A7J7JVA1"/>
<evidence type="ECO:0000313" key="3">
    <source>
        <dbReference type="Proteomes" id="UP000593567"/>
    </source>
</evidence>
<dbReference type="EMBL" id="VXIV02001839">
    <property type="protein sequence ID" value="KAF6029238.1"/>
    <property type="molecule type" value="Genomic_DNA"/>
</dbReference>
<feature type="region of interest" description="Disordered" evidence="1">
    <location>
        <begin position="161"/>
        <end position="192"/>
    </location>
</feature>
<organism evidence="2 3">
    <name type="scientific">Bugula neritina</name>
    <name type="common">Brown bryozoan</name>
    <name type="synonym">Sertularia neritina</name>
    <dbReference type="NCBI Taxonomy" id="10212"/>
    <lineage>
        <taxon>Eukaryota</taxon>
        <taxon>Metazoa</taxon>
        <taxon>Spiralia</taxon>
        <taxon>Lophotrochozoa</taxon>
        <taxon>Bryozoa</taxon>
        <taxon>Gymnolaemata</taxon>
        <taxon>Cheilostomatida</taxon>
        <taxon>Flustrina</taxon>
        <taxon>Buguloidea</taxon>
        <taxon>Bugulidae</taxon>
        <taxon>Bugula</taxon>
    </lineage>
</organism>
<keyword evidence="3" id="KW-1185">Reference proteome</keyword>
<gene>
    <name evidence="2" type="ORF">EB796_012450</name>
</gene>
<evidence type="ECO:0008006" key="4">
    <source>
        <dbReference type="Google" id="ProtNLM"/>
    </source>
</evidence>